<gene>
    <name evidence="1" type="ORF">THSYN_21760</name>
</gene>
<organism evidence="1 2">
    <name type="scientific">Candidatus Thiodictyon syntrophicum</name>
    <dbReference type="NCBI Taxonomy" id="1166950"/>
    <lineage>
        <taxon>Bacteria</taxon>
        <taxon>Pseudomonadati</taxon>
        <taxon>Pseudomonadota</taxon>
        <taxon>Gammaproteobacteria</taxon>
        <taxon>Chromatiales</taxon>
        <taxon>Chromatiaceae</taxon>
        <taxon>Thiodictyon</taxon>
    </lineage>
</organism>
<accession>A0A2K8UH59</accession>
<name>A0A2K8UH59_9GAMM</name>
<proteinExistence type="predicted"/>
<evidence type="ECO:0000313" key="1">
    <source>
        <dbReference type="EMBL" id="AUB84885.1"/>
    </source>
</evidence>
<protein>
    <submittedName>
        <fullName evidence="1">Uncharacterized protein</fullName>
    </submittedName>
</protein>
<dbReference type="EMBL" id="CP020370">
    <property type="protein sequence ID" value="AUB84885.1"/>
    <property type="molecule type" value="Genomic_DNA"/>
</dbReference>
<sequence length="224" mass="25831">MVDPCDGLEDLKPHNLLTYKSGQESLDAWAIEELIGHYVNYRKAFAPREPAARFGLYAVTTRRPRALAEQVTLTPVKPGVYRLPVVGRTITLIVLREVAPCPRNALWEIFSFEAAKVAAGAGMYRWRQDDHFPILEEIYRRYREAGIPMSYTFQDFRRDLARETLPELTPEERLRGLPPEELARRLRPEERLRGLSEEERLLGLSDEAAARLKDLLERRTSGKQ</sequence>
<dbReference type="KEGG" id="tsy:THSYN_21760"/>
<dbReference type="AlphaFoldDB" id="A0A2K8UH59"/>
<dbReference type="OrthoDB" id="5759645at2"/>
<keyword evidence="2" id="KW-1185">Reference proteome</keyword>
<reference evidence="1 2" key="1">
    <citation type="submission" date="2017-03" db="EMBL/GenBank/DDBJ databases">
        <title>Complete genome sequence of Candidatus 'Thiodictyon syntrophicum' sp. nov. strain Cad16T, a photolithoautotroph purple sulfur bacterium isolated from an alpine meromictic lake.</title>
        <authorList>
            <person name="Luedin S.M."/>
            <person name="Pothier J.F."/>
            <person name="Danza F."/>
            <person name="Storelli N."/>
            <person name="Wittwer M."/>
            <person name="Tonolla M."/>
        </authorList>
    </citation>
    <scope>NUCLEOTIDE SEQUENCE [LARGE SCALE GENOMIC DNA]</scope>
    <source>
        <strain evidence="1 2">Cad16T</strain>
    </source>
</reference>
<dbReference type="Proteomes" id="UP000232638">
    <property type="component" value="Chromosome"/>
</dbReference>
<evidence type="ECO:0000313" key="2">
    <source>
        <dbReference type="Proteomes" id="UP000232638"/>
    </source>
</evidence>